<keyword evidence="2" id="KW-1185">Reference proteome</keyword>
<protein>
    <submittedName>
        <fullName evidence="1">Uncharacterized protein</fullName>
    </submittedName>
</protein>
<reference evidence="1" key="2">
    <citation type="journal article" date="2023" name="Int. J. Mol. Sci.">
        <title>De Novo Assembly and Annotation of 11 Diverse Shrub Willow (Salix) Genomes Reveals Novel Gene Organization in Sex-Linked Regions.</title>
        <authorList>
            <person name="Hyden B."/>
            <person name="Feng K."/>
            <person name="Yates T.B."/>
            <person name="Jawdy S."/>
            <person name="Cereghino C."/>
            <person name="Smart L.B."/>
            <person name="Muchero W."/>
        </authorList>
    </citation>
    <scope>NUCLEOTIDE SEQUENCE</scope>
    <source>
        <tissue evidence="1">Shoot tip</tissue>
    </source>
</reference>
<reference evidence="1" key="1">
    <citation type="submission" date="2022-11" db="EMBL/GenBank/DDBJ databases">
        <authorList>
            <person name="Hyden B.L."/>
            <person name="Feng K."/>
            <person name="Yates T."/>
            <person name="Jawdy S."/>
            <person name="Smart L.B."/>
            <person name="Muchero W."/>
        </authorList>
    </citation>
    <scope>NUCLEOTIDE SEQUENCE</scope>
    <source>
        <tissue evidence="1">Shoot tip</tissue>
    </source>
</reference>
<gene>
    <name evidence="1" type="ORF">OIU74_005842</name>
</gene>
<dbReference type="EMBL" id="JAPFFM010000012">
    <property type="protein sequence ID" value="KAJ6727673.1"/>
    <property type="molecule type" value="Genomic_DNA"/>
</dbReference>
<organism evidence="1 2">
    <name type="scientific">Salix koriyanagi</name>
    <dbReference type="NCBI Taxonomy" id="2511006"/>
    <lineage>
        <taxon>Eukaryota</taxon>
        <taxon>Viridiplantae</taxon>
        <taxon>Streptophyta</taxon>
        <taxon>Embryophyta</taxon>
        <taxon>Tracheophyta</taxon>
        <taxon>Spermatophyta</taxon>
        <taxon>Magnoliopsida</taxon>
        <taxon>eudicotyledons</taxon>
        <taxon>Gunneridae</taxon>
        <taxon>Pentapetalae</taxon>
        <taxon>rosids</taxon>
        <taxon>fabids</taxon>
        <taxon>Malpighiales</taxon>
        <taxon>Salicaceae</taxon>
        <taxon>Saliceae</taxon>
        <taxon>Salix</taxon>
    </lineage>
</organism>
<dbReference type="Proteomes" id="UP001151752">
    <property type="component" value="Chromosome 11"/>
</dbReference>
<name>A0A9Q0UD14_9ROSI</name>
<accession>A0A9Q0UD14</accession>
<comment type="caution">
    <text evidence="1">The sequence shown here is derived from an EMBL/GenBank/DDBJ whole genome shotgun (WGS) entry which is preliminary data.</text>
</comment>
<dbReference type="AlphaFoldDB" id="A0A9Q0UD14"/>
<evidence type="ECO:0000313" key="1">
    <source>
        <dbReference type="EMBL" id="KAJ6727673.1"/>
    </source>
</evidence>
<proteinExistence type="predicted"/>
<sequence length="83" mass="8997">MYYKFTGTALQTIPASDESMASQLKLGDAFTIISKSASGHSNCSLSSVLHLSVLQLIQSKQTLSPKKMMMLKALSMIHLVVHA</sequence>
<evidence type="ECO:0000313" key="2">
    <source>
        <dbReference type="Proteomes" id="UP001151752"/>
    </source>
</evidence>